<dbReference type="Proteomes" id="UP001501237">
    <property type="component" value="Unassembled WGS sequence"/>
</dbReference>
<reference evidence="2" key="1">
    <citation type="journal article" date="2019" name="Int. J. Syst. Evol. Microbiol.">
        <title>The Global Catalogue of Microorganisms (GCM) 10K type strain sequencing project: providing services to taxonomists for standard genome sequencing and annotation.</title>
        <authorList>
            <consortium name="The Broad Institute Genomics Platform"/>
            <consortium name="The Broad Institute Genome Sequencing Center for Infectious Disease"/>
            <person name="Wu L."/>
            <person name="Ma J."/>
        </authorList>
    </citation>
    <scope>NUCLEOTIDE SEQUENCE [LARGE SCALE GENOMIC DNA]</scope>
    <source>
        <strain evidence="2">JCM 9377</strain>
    </source>
</reference>
<dbReference type="Gene3D" id="3.40.50.1240">
    <property type="entry name" value="Phosphoglycerate mutase-like"/>
    <property type="match status" value="1"/>
</dbReference>
<evidence type="ECO:0008006" key="3">
    <source>
        <dbReference type="Google" id="ProtNLM"/>
    </source>
</evidence>
<dbReference type="InterPro" id="IPR029033">
    <property type="entry name" value="His_PPase_superfam"/>
</dbReference>
<name>A0ABP6QH66_9ACTN</name>
<dbReference type="EMBL" id="BAAAUV010000014">
    <property type="protein sequence ID" value="GAA3223990.1"/>
    <property type="molecule type" value="Genomic_DNA"/>
</dbReference>
<evidence type="ECO:0000313" key="1">
    <source>
        <dbReference type="EMBL" id="GAA3223990.1"/>
    </source>
</evidence>
<keyword evidence="2" id="KW-1185">Reference proteome</keyword>
<organism evidence="1 2">
    <name type="scientific">Actinocorallia longicatena</name>
    <dbReference type="NCBI Taxonomy" id="111803"/>
    <lineage>
        <taxon>Bacteria</taxon>
        <taxon>Bacillati</taxon>
        <taxon>Actinomycetota</taxon>
        <taxon>Actinomycetes</taxon>
        <taxon>Streptosporangiales</taxon>
        <taxon>Thermomonosporaceae</taxon>
        <taxon>Actinocorallia</taxon>
    </lineage>
</organism>
<dbReference type="Pfam" id="PF00300">
    <property type="entry name" value="His_Phos_1"/>
    <property type="match status" value="1"/>
</dbReference>
<comment type="caution">
    <text evidence="1">The sequence shown here is derived from an EMBL/GenBank/DDBJ whole genome shotgun (WGS) entry which is preliminary data.</text>
</comment>
<protein>
    <recommendedName>
        <fullName evidence="3">Histidine phosphatase superfamily protein (Branch 1)</fullName>
    </recommendedName>
</protein>
<gene>
    <name evidence="1" type="ORF">GCM10010468_50750</name>
</gene>
<evidence type="ECO:0000313" key="2">
    <source>
        <dbReference type="Proteomes" id="UP001501237"/>
    </source>
</evidence>
<accession>A0ABP6QH66</accession>
<dbReference type="InterPro" id="IPR013078">
    <property type="entry name" value="His_Pase_superF_clade-1"/>
</dbReference>
<proteinExistence type="predicted"/>
<dbReference type="SUPFAM" id="SSF53254">
    <property type="entry name" value="Phosphoglycerate mutase-like"/>
    <property type="match status" value="1"/>
</dbReference>
<sequence>MPYQEWQVEEFTYLGELRGMTTPEERRPLAMAFWERADPDFRYPGGESFGDLFARAHACVEGLAVTDGFVAMFTHGLFMRAVAWVMLTGVTGPTHDEILLFRRFVQTYTTPNACIVELGFGARRSVRAGTTTHLPAGLVSDGF</sequence>